<dbReference type="GO" id="GO:0009695">
    <property type="term" value="P:jasmonic acid biosynthetic process"/>
    <property type="evidence" value="ECO:0007669"/>
    <property type="project" value="InterPro"/>
</dbReference>
<dbReference type="GO" id="GO:0046423">
    <property type="term" value="F:allene-oxide cyclase activity"/>
    <property type="evidence" value="ECO:0007669"/>
    <property type="project" value="InterPro"/>
</dbReference>
<comment type="caution">
    <text evidence="2">The sequence shown here is derived from an EMBL/GenBank/DDBJ whole genome shotgun (WGS) entry which is preliminary data.</text>
</comment>
<sequence length="172" mass="17915">MSRAARGAAALAILAIVFACADTAAAVGKPPSSNTKSPWCNRTFKLWSNATQALVKFHGKIEPGETLAYGNAVYMGTDKVAMLVGGCTILQAVDVGLLSFCNMDIIADADEGYFGTISVQGEVRSVDASVSYLSIVGGTRAYKGASGELKLVVTGARVDYTVSLEKPPCARV</sequence>
<dbReference type="InterPro" id="IPR034871">
    <property type="entry name" value="Allene_oxi_cyc_sf"/>
</dbReference>
<dbReference type="SUPFAM" id="SSF141493">
    <property type="entry name" value="Allene oxide cyclase-like"/>
    <property type="match status" value="1"/>
</dbReference>
<evidence type="ECO:0000313" key="3">
    <source>
        <dbReference type="Proteomes" id="UP000236333"/>
    </source>
</evidence>
<feature type="chain" id="PRO_5014423158" description="Dirigent protein" evidence="1">
    <location>
        <begin position="27"/>
        <end position="172"/>
    </location>
</feature>
<dbReference type="Gene3D" id="2.40.480.10">
    <property type="entry name" value="Allene oxide cyclase-like"/>
    <property type="match status" value="1"/>
</dbReference>
<evidence type="ECO:0008006" key="4">
    <source>
        <dbReference type="Google" id="ProtNLM"/>
    </source>
</evidence>
<dbReference type="AlphaFoldDB" id="A0A2J7ZMD6"/>
<gene>
    <name evidence="2" type="ORF">TSOC_012677</name>
</gene>
<evidence type="ECO:0000313" key="2">
    <source>
        <dbReference type="EMBL" id="PNH01434.1"/>
    </source>
</evidence>
<accession>A0A2J7ZMD6</accession>
<protein>
    <recommendedName>
        <fullName evidence="4">Dirigent protein</fullName>
    </recommendedName>
</protein>
<keyword evidence="3" id="KW-1185">Reference proteome</keyword>
<proteinExistence type="predicted"/>
<dbReference type="EMBL" id="PGGS01000897">
    <property type="protein sequence ID" value="PNH01434.1"/>
    <property type="molecule type" value="Genomic_DNA"/>
</dbReference>
<keyword evidence="1" id="KW-0732">Signal</keyword>
<dbReference type="Proteomes" id="UP000236333">
    <property type="component" value="Unassembled WGS sequence"/>
</dbReference>
<dbReference type="PROSITE" id="PS51257">
    <property type="entry name" value="PROKAR_LIPOPROTEIN"/>
    <property type="match status" value="1"/>
</dbReference>
<dbReference type="InterPro" id="IPR044859">
    <property type="entry name" value="Allene_oxi_cyc_Dirigent"/>
</dbReference>
<feature type="signal peptide" evidence="1">
    <location>
        <begin position="1"/>
        <end position="26"/>
    </location>
</feature>
<reference evidence="2 3" key="1">
    <citation type="journal article" date="2017" name="Mol. Biol. Evol.">
        <title>The 4-celled Tetrabaena socialis nuclear genome reveals the essential components for genetic control of cell number at the origin of multicellularity in the volvocine lineage.</title>
        <authorList>
            <person name="Featherston J."/>
            <person name="Arakaki Y."/>
            <person name="Hanschen E.R."/>
            <person name="Ferris P.J."/>
            <person name="Michod R.E."/>
            <person name="Olson B.J.S.C."/>
            <person name="Nozaki H."/>
            <person name="Durand P.M."/>
        </authorList>
    </citation>
    <scope>NUCLEOTIDE SEQUENCE [LARGE SCALE GENOMIC DNA]</scope>
    <source>
        <strain evidence="2 3">NIES-571</strain>
    </source>
</reference>
<organism evidence="2 3">
    <name type="scientific">Tetrabaena socialis</name>
    <dbReference type="NCBI Taxonomy" id="47790"/>
    <lineage>
        <taxon>Eukaryota</taxon>
        <taxon>Viridiplantae</taxon>
        <taxon>Chlorophyta</taxon>
        <taxon>core chlorophytes</taxon>
        <taxon>Chlorophyceae</taxon>
        <taxon>CS clade</taxon>
        <taxon>Chlamydomonadales</taxon>
        <taxon>Tetrabaenaceae</taxon>
        <taxon>Tetrabaena</taxon>
    </lineage>
</organism>
<name>A0A2J7ZMD6_9CHLO</name>
<evidence type="ECO:0000256" key="1">
    <source>
        <dbReference type="SAM" id="SignalP"/>
    </source>
</evidence>